<accession>A0A2R6XFI1</accession>
<reference evidence="2" key="1">
    <citation type="journal article" date="2017" name="Cell">
        <title>Insights into land plant evolution garnered from the Marchantia polymorpha genome.</title>
        <authorList>
            <person name="Bowman J.L."/>
            <person name="Kohchi T."/>
            <person name="Yamato K.T."/>
            <person name="Jenkins J."/>
            <person name="Shu S."/>
            <person name="Ishizaki K."/>
            <person name="Yamaoka S."/>
            <person name="Nishihama R."/>
            <person name="Nakamura Y."/>
            <person name="Berger F."/>
            <person name="Adam C."/>
            <person name="Aki S.S."/>
            <person name="Althoff F."/>
            <person name="Araki T."/>
            <person name="Arteaga-Vazquez M.A."/>
            <person name="Balasubrmanian S."/>
            <person name="Barry K."/>
            <person name="Bauer D."/>
            <person name="Boehm C.R."/>
            <person name="Briginshaw L."/>
            <person name="Caballero-Perez J."/>
            <person name="Catarino B."/>
            <person name="Chen F."/>
            <person name="Chiyoda S."/>
            <person name="Chovatia M."/>
            <person name="Davies K.M."/>
            <person name="Delmans M."/>
            <person name="Demura T."/>
            <person name="Dierschke T."/>
            <person name="Dolan L."/>
            <person name="Dorantes-Acosta A.E."/>
            <person name="Eklund D.M."/>
            <person name="Florent S.N."/>
            <person name="Flores-Sandoval E."/>
            <person name="Fujiyama A."/>
            <person name="Fukuzawa H."/>
            <person name="Galik B."/>
            <person name="Grimanelli D."/>
            <person name="Grimwood J."/>
            <person name="Grossniklaus U."/>
            <person name="Hamada T."/>
            <person name="Haseloff J."/>
            <person name="Hetherington A.J."/>
            <person name="Higo A."/>
            <person name="Hirakawa Y."/>
            <person name="Hundley H.N."/>
            <person name="Ikeda Y."/>
            <person name="Inoue K."/>
            <person name="Inoue S.I."/>
            <person name="Ishida S."/>
            <person name="Jia Q."/>
            <person name="Kakita M."/>
            <person name="Kanazawa T."/>
            <person name="Kawai Y."/>
            <person name="Kawashima T."/>
            <person name="Kennedy M."/>
            <person name="Kinose K."/>
            <person name="Kinoshita T."/>
            <person name="Kohara Y."/>
            <person name="Koide E."/>
            <person name="Komatsu K."/>
            <person name="Kopischke S."/>
            <person name="Kubo M."/>
            <person name="Kyozuka J."/>
            <person name="Lagercrantz U."/>
            <person name="Lin S.S."/>
            <person name="Lindquist E."/>
            <person name="Lipzen A.M."/>
            <person name="Lu C.W."/>
            <person name="De Luna E."/>
            <person name="Martienssen R.A."/>
            <person name="Minamino N."/>
            <person name="Mizutani M."/>
            <person name="Mizutani M."/>
            <person name="Mochizuki N."/>
            <person name="Monte I."/>
            <person name="Mosher R."/>
            <person name="Nagasaki H."/>
            <person name="Nakagami H."/>
            <person name="Naramoto S."/>
            <person name="Nishitani K."/>
            <person name="Ohtani M."/>
            <person name="Okamoto T."/>
            <person name="Okumura M."/>
            <person name="Phillips J."/>
            <person name="Pollak B."/>
            <person name="Reinders A."/>
            <person name="Rovekamp M."/>
            <person name="Sano R."/>
            <person name="Sawa S."/>
            <person name="Schmid M.W."/>
            <person name="Shirakawa M."/>
            <person name="Solano R."/>
            <person name="Spunde A."/>
            <person name="Suetsugu N."/>
            <person name="Sugano S."/>
            <person name="Sugiyama A."/>
            <person name="Sun R."/>
            <person name="Suzuki Y."/>
            <person name="Takenaka M."/>
            <person name="Takezawa D."/>
            <person name="Tomogane H."/>
            <person name="Tsuzuki M."/>
            <person name="Ueda T."/>
            <person name="Umeda M."/>
            <person name="Ward J.M."/>
            <person name="Watanabe Y."/>
            <person name="Yazaki K."/>
            <person name="Yokoyama R."/>
            <person name="Yoshitake Y."/>
            <person name="Yotsui I."/>
            <person name="Zachgo S."/>
            <person name="Schmutz J."/>
        </authorList>
    </citation>
    <scope>NUCLEOTIDE SEQUENCE [LARGE SCALE GENOMIC DNA]</scope>
    <source>
        <strain evidence="2">Tak-1</strain>
    </source>
</reference>
<dbReference type="EMBL" id="KZ772690">
    <property type="protein sequence ID" value="PTQ44839.1"/>
    <property type="molecule type" value="Genomic_DNA"/>
</dbReference>
<name>A0A2R6XFI1_MARPO</name>
<organism evidence="1 2">
    <name type="scientific">Marchantia polymorpha</name>
    <name type="common">Common liverwort</name>
    <name type="synonym">Marchantia aquatica</name>
    <dbReference type="NCBI Taxonomy" id="3197"/>
    <lineage>
        <taxon>Eukaryota</taxon>
        <taxon>Viridiplantae</taxon>
        <taxon>Streptophyta</taxon>
        <taxon>Embryophyta</taxon>
        <taxon>Marchantiophyta</taxon>
        <taxon>Marchantiopsida</taxon>
        <taxon>Marchantiidae</taxon>
        <taxon>Marchantiales</taxon>
        <taxon>Marchantiaceae</taxon>
        <taxon>Marchantia</taxon>
    </lineage>
</organism>
<dbReference type="AlphaFoldDB" id="A0A2R6XFI1"/>
<dbReference type="Proteomes" id="UP000244005">
    <property type="component" value="Unassembled WGS sequence"/>
</dbReference>
<evidence type="ECO:0000313" key="2">
    <source>
        <dbReference type="Proteomes" id="UP000244005"/>
    </source>
</evidence>
<proteinExistence type="predicted"/>
<evidence type="ECO:0000313" key="1">
    <source>
        <dbReference type="EMBL" id="PTQ44839.1"/>
    </source>
</evidence>
<protein>
    <submittedName>
        <fullName evidence="1">Uncharacterized protein</fullName>
    </submittedName>
</protein>
<sequence>MSVLHDASGTPVLSKPWHILSREQCVLGKPLPLHLQKVSRSWTLIRGTVLWILWIQRNPFNFHNHRWPPALLEQRIWDAVIDLGKTEVAKIDWCKRHQPRDVPHAIRELNVIWNHAGVFFSRRGDKVVWNYERSPLPTFLFR</sequence>
<gene>
    <name evidence="1" type="ORF">MARPO_0018s0030</name>
</gene>
<keyword evidence="2" id="KW-1185">Reference proteome</keyword>
<dbReference type="OrthoDB" id="10505832at2759"/>